<evidence type="ECO:0000313" key="2">
    <source>
        <dbReference type="Proteomes" id="UP000559182"/>
    </source>
</evidence>
<sequence>MRAESLCDREQFGLSETRIYGRHKIGPTVATRLLDSQRHGRCPEVRPPLAIMRTKVPRESHELWPIVGTEGGLRLQAKFGQVTVSGAHQSGT</sequence>
<keyword evidence="2" id="KW-1185">Reference proteome</keyword>
<dbReference type="EMBL" id="JACHVQ010000004">
    <property type="protein sequence ID" value="MBB2894181.1"/>
    <property type="molecule type" value="Genomic_DNA"/>
</dbReference>
<dbReference type="Proteomes" id="UP000559182">
    <property type="component" value="Unassembled WGS sequence"/>
</dbReference>
<accession>A0A839NHN5</accession>
<evidence type="ECO:0000313" key="1">
    <source>
        <dbReference type="EMBL" id="MBB2894181.1"/>
    </source>
</evidence>
<proteinExistence type="predicted"/>
<comment type="caution">
    <text evidence="1">The sequence shown here is derived from an EMBL/GenBank/DDBJ whole genome shotgun (WGS) entry which is preliminary data.</text>
</comment>
<gene>
    <name evidence="1" type="ORF">FHU39_004217</name>
</gene>
<organism evidence="1 2">
    <name type="scientific">Flexivirga oryzae</name>
    <dbReference type="NCBI Taxonomy" id="1794944"/>
    <lineage>
        <taxon>Bacteria</taxon>
        <taxon>Bacillati</taxon>
        <taxon>Actinomycetota</taxon>
        <taxon>Actinomycetes</taxon>
        <taxon>Micrococcales</taxon>
        <taxon>Dermacoccaceae</taxon>
        <taxon>Flexivirga</taxon>
    </lineage>
</organism>
<reference evidence="1 2" key="1">
    <citation type="submission" date="2020-08" db="EMBL/GenBank/DDBJ databases">
        <title>Sequencing the genomes of 1000 actinobacteria strains.</title>
        <authorList>
            <person name="Klenk H.-P."/>
        </authorList>
    </citation>
    <scope>NUCLEOTIDE SEQUENCE [LARGE SCALE GENOMIC DNA]</scope>
    <source>
        <strain evidence="1 2">DSM 105369</strain>
    </source>
</reference>
<protein>
    <submittedName>
        <fullName evidence="1">Uncharacterized protein</fullName>
    </submittedName>
</protein>
<name>A0A839NHN5_9MICO</name>
<dbReference type="AlphaFoldDB" id="A0A839NHN5"/>